<name>A0A0V0GUR6_SOLCH</name>
<dbReference type="EMBL" id="GEDG01030964">
    <property type="protein sequence ID" value="JAP11651.1"/>
    <property type="molecule type" value="Transcribed_RNA"/>
</dbReference>
<evidence type="ECO:0000313" key="1">
    <source>
        <dbReference type="EMBL" id="JAP11651.1"/>
    </source>
</evidence>
<reference evidence="1" key="1">
    <citation type="submission" date="2015-12" db="EMBL/GenBank/DDBJ databases">
        <title>Gene expression during late stages of embryo sac development: a critical building block for successful pollen-pistil interactions.</title>
        <authorList>
            <person name="Liu Y."/>
            <person name="Joly V."/>
            <person name="Sabar M."/>
            <person name="Matton D.P."/>
        </authorList>
    </citation>
    <scope>NUCLEOTIDE SEQUENCE</scope>
</reference>
<organism evidence="1">
    <name type="scientific">Solanum chacoense</name>
    <name type="common">Chaco potato</name>
    <dbReference type="NCBI Taxonomy" id="4108"/>
    <lineage>
        <taxon>Eukaryota</taxon>
        <taxon>Viridiplantae</taxon>
        <taxon>Streptophyta</taxon>
        <taxon>Embryophyta</taxon>
        <taxon>Tracheophyta</taxon>
        <taxon>Spermatophyta</taxon>
        <taxon>Magnoliopsida</taxon>
        <taxon>eudicotyledons</taxon>
        <taxon>Gunneridae</taxon>
        <taxon>Pentapetalae</taxon>
        <taxon>asterids</taxon>
        <taxon>lamiids</taxon>
        <taxon>Solanales</taxon>
        <taxon>Solanaceae</taxon>
        <taxon>Solanoideae</taxon>
        <taxon>Solaneae</taxon>
        <taxon>Solanum</taxon>
    </lineage>
</organism>
<sequence>MDIFKYLNFVFVSIYFECFQIHEITQLQNCPPGRGRGYWLSEFLTFFGSVHLYSSKMLSLRLLNS</sequence>
<accession>A0A0V0GUR6</accession>
<proteinExistence type="predicted"/>
<protein>
    <submittedName>
        <fullName evidence="1">Putative ovule protein</fullName>
    </submittedName>
</protein>
<dbReference type="AlphaFoldDB" id="A0A0V0GUR6"/>